<dbReference type="EnsemblMetazoa" id="AGAP005557-RA">
    <property type="protein sequence ID" value="AGAP005557-PA"/>
    <property type="gene ID" value="AGAP005557"/>
</dbReference>
<dbReference type="CDD" id="cd14477">
    <property type="entry name" value="SPX_XPR1_like"/>
    <property type="match status" value="1"/>
</dbReference>
<evidence type="ECO:0000259" key="2">
    <source>
        <dbReference type="PROSITE" id="PS51382"/>
    </source>
</evidence>
<dbReference type="PANTHER" id="PTHR10783">
    <property type="entry name" value="XENOTROPIC AND POLYTROPIC RETROVIRUS RECEPTOR 1-RELATED"/>
    <property type="match status" value="1"/>
</dbReference>
<dbReference type="PROSITE" id="PS51382">
    <property type="entry name" value="SPX"/>
    <property type="match status" value="1"/>
</dbReference>
<keyword evidence="1" id="KW-0175">Coiled coil</keyword>
<dbReference type="Pfam" id="PF03105">
    <property type="entry name" value="SPX"/>
    <property type="match status" value="2"/>
</dbReference>
<evidence type="ECO:0000313" key="3">
    <source>
        <dbReference type="EnsemblMetazoa" id="AGAP005557-PA"/>
    </source>
</evidence>
<keyword evidence="4" id="KW-1185">Reference proteome</keyword>
<feature type="coiled-coil region" evidence="1">
    <location>
        <begin position="70"/>
        <end position="97"/>
    </location>
</feature>
<dbReference type="EMBL" id="AAAB01008960">
    <property type="status" value="NOT_ANNOTATED_CDS"/>
    <property type="molecule type" value="Genomic_DNA"/>
</dbReference>
<dbReference type="Proteomes" id="UP000007062">
    <property type="component" value="Chromosome 2L"/>
</dbReference>
<evidence type="ECO:0000256" key="1">
    <source>
        <dbReference type="SAM" id="Coils"/>
    </source>
</evidence>
<reference evidence="3 4" key="2">
    <citation type="journal article" date="2004" name="Trends Parasitol.">
        <title>The Anopheles gambiae genome: an update.</title>
        <authorList>
            <person name="Mongin E."/>
            <person name="Louis C."/>
            <person name="Holt R.A."/>
            <person name="Birney E."/>
            <person name="Collins F.H."/>
        </authorList>
    </citation>
    <scope>NUCLEOTIDE SEQUENCE [LARGE SCALE GENOMIC DNA]</scope>
    <source>
        <strain evidence="3 4">PEST</strain>
    </source>
</reference>
<reference evidence="3" key="3">
    <citation type="submission" date="2021-01" db="UniProtKB">
        <authorList>
            <consortium name="EnsemblMetazoa"/>
        </authorList>
    </citation>
    <scope>IDENTIFICATION</scope>
    <source>
        <strain evidence="3">PEST</strain>
    </source>
</reference>
<sequence>MKFAEHLAAHITPEWRKQYIQYEEMKAQLYAAVEQSPSAELVDPEVLTRYFAKFDEQFFHYCDSELAKINTFYSEKLAEATRKFANLRTELSETLEMEESTKMKKKDNLHKMKKNLLRKKNVSVRKIQELKLAFSEFYLSLILLQNYQNLNFT</sequence>
<protein>
    <recommendedName>
        <fullName evidence="2">SPX domain-containing protein</fullName>
    </recommendedName>
</protein>
<accession>A0A1S4GPK0</accession>
<feature type="domain" description="SPX" evidence="2">
    <location>
        <begin position="1"/>
        <end position="153"/>
    </location>
</feature>
<organism evidence="3 4">
    <name type="scientific">Anopheles gambiae</name>
    <name type="common">African malaria mosquito</name>
    <dbReference type="NCBI Taxonomy" id="7165"/>
    <lineage>
        <taxon>Eukaryota</taxon>
        <taxon>Metazoa</taxon>
        <taxon>Ecdysozoa</taxon>
        <taxon>Arthropoda</taxon>
        <taxon>Hexapoda</taxon>
        <taxon>Insecta</taxon>
        <taxon>Pterygota</taxon>
        <taxon>Neoptera</taxon>
        <taxon>Endopterygota</taxon>
        <taxon>Diptera</taxon>
        <taxon>Nematocera</taxon>
        <taxon>Culicoidea</taxon>
        <taxon>Culicidae</taxon>
        <taxon>Anophelinae</taxon>
        <taxon>Anopheles</taxon>
    </lineage>
</organism>
<proteinExistence type="predicted"/>
<evidence type="ECO:0000313" key="4">
    <source>
        <dbReference type="Proteomes" id="UP000007062"/>
    </source>
</evidence>
<reference evidence="3 4" key="1">
    <citation type="journal article" date="2002" name="Science">
        <title>The genome sequence of the malaria mosquito Anopheles gambiae.</title>
        <authorList>
            <person name="Holt R.A."/>
            <person name="Subramanian G.M."/>
            <person name="Halpern A."/>
            <person name="Sutton G.G."/>
            <person name="Charlab R."/>
            <person name="Nusskern D.R."/>
            <person name="Wincker P."/>
            <person name="Clark A.G."/>
            <person name="Ribeiro J.M."/>
            <person name="Wides R."/>
            <person name="Salzberg S.L."/>
            <person name="Loftus B."/>
            <person name="Yandell M."/>
            <person name="Majoros W.H."/>
            <person name="Rusch D.B."/>
            <person name="Lai Z."/>
            <person name="Kraft C.L."/>
            <person name="Abril J.F."/>
            <person name="Anthouard V."/>
            <person name="Arensburger P."/>
            <person name="Atkinson P.W."/>
            <person name="Baden H."/>
            <person name="de Berardinis V."/>
            <person name="Baldwin D."/>
            <person name="Benes V."/>
            <person name="Biedler J."/>
            <person name="Blass C."/>
            <person name="Bolanos R."/>
            <person name="Boscus D."/>
            <person name="Barnstead M."/>
            <person name="Cai S."/>
            <person name="Center A."/>
            <person name="Chaturverdi K."/>
            <person name="Christophides G.K."/>
            <person name="Chrystal M.A."/>
            <person name="Clamp M."/>
            <person name="Cravchik A."/>
            <person name="Curwen V."/>
            <person name="Dana A."/>
            <person name="Delcher A."/>
            <person name="Dew I."/>
            <person name="Evans C.A."/>
            <person name="Flanigan M."/>
            <person name="Grundschober-Freimoser A."/>
            <person name="Friedli L."/>
            <person name="Gu Z."/>
            <person name="Guan P."/>
            <person name="Guigo R."/>
            <person name="Hillenmeyer M.E."/>
            <person name="Hladun S.L."/>
            <person name="Hogan J.R."/>
            <person name="Hong Y.S."/>
            <person name="Hoover J."/>
            <person name="Jaillon O."/>
            <person name="Ke Z."/>
            <person name="Kodira C."/>
            <person name="Kokoza E."/>
            <person name="Koutsos A."/>
            <person name="Letunic I."/>
            <person name="Levitsky A."/>
            <person name="Liang Y."/>
            <person name="Lin J.J."/>
            <person name="Lobo N.F."/>
            <person name="Lopez J.R."/>
            <person name="Malek J.A."/>
            <person name="McIntosh T.C."/>
            <person name="Meister S."/>
            <person name="Miller J."/>
            <person name="Mobarry C."/>
            <person name="Mongin E."/>
            <person name="Murphy S.D."/>
            <person name="O'Brochta D.A."/>
            <person name="Pfannkoch C."/>
            <person name="Qi R."/>
            <person name="Regier M.A."/>
            <person name="Remington K."/>
            <person name="Shao H."/>
            <person name="Sharakhova M.V."/>
            <person name="Sitter C.D."/>
            <person name="Shetty J."/>
            <person name="Smith T.J."/>
            <person name="Strong R."/>
            <person name="Sun J."/>
            <person name="Thomasova D."/>
            <person name="Ton L.Q."/>
            <person name="Topalis P."/>
            <person name="Tu Z."/>
            <person name="Unger M.F."/>
            <person name="Walenz B."/>
            <person name="Wang A."/>
            <person name="Wang J."/>
            <person name="Wang M."/>
            <person name="Wang X."/>
            <person name="Woodford K.J."/>
            <person name="Wortman J.R."/>
            <person name="Wu M."/>
            <person name="Yao A."/>
            <person name="Zdobnov E.M."/>
            <person name="Zhang H."/>
            <person name="Zhao Q."/>
            <person name="Zhao S."/>
            <person name="Zhu S.C."/>
            <person name="Zhimulev I."/>
            <person name="Coluzzi M."/>
            <person name="della Torre A."/>
            <person name="Roth C.W."/>
            <person name="Louis C."/>
            <person name="Kalush F."/>
            <person name="Mural R.J."/>
            <person name="Myers E.W."/>
            <person name="Adams M.D."/>
            <person name="Smith H.O."/>
            <person name="Broder S."/>
            <person name="Gardner M.J."/>
            <person name="Fraser C.M."/>
            <person name="Birney E."/>
            <person name="Bork P."/>
            <person name="Brey P.T."/>
            <person name="Venter J.C."/>
            <person name="Weissenbach J."/>
            <person name="Kafatos F.C."/>
            <person name="Collins F.H."/>
            <person name="Hoffman S.L."/>
        </authorList>
    </citation>
    <scope>NUCLEOTIDE SEQUENCE [LARGE SCALE GENOMIC DNA]</scope>
    <source>
        <strain evidence="3 4">PEST</strain>
    </source>
</reference>
<dbReference type="PANTHER" id="PTHR10783:SF103">
    <property type="entry name" value="SOLUTE CARRIER FAMILY 53 MEMBER 1"/>
    <property type="match status" value="1"/>
</dbReference>
<dbReference type="VEuPathDB" id="VectorBase:AGAMI1_014767"/>
<name>A0A1S4GPK0_ANOGA</name>
<dbReference type="InterPro" id="IPR004331">
    <property type="entry name" value="SPX_dom"/>
</dbReference>
<dbReference type="HOGENOM" id="CLU_006116_3_0_1"/>
<dbReference type="AlphaFoldDB" id="A0A1S4GPK0"/>